<dbReference type="Proteomes" id="UP000031643">
    <property type="component" value="Chromosome"/>
</dbReference>
<evidence type="ECO:0000259" key="1">
    <source>
        <dbReference type="PROSITE" id="PS51154"/>
    </source>
</evidence>
<dbReference type="PANTHER" id="PTHR11106:SF27">
    <property type="entry name" value="MACRO DOMAIN-CONTAINING PROTEIN"/>
    <property type="match status" value="1"/>
</dbReference>
<dbReference type="HOGENOM" id="CLU_046550_5_1_5"/>
<dbReference type="EMBL" id="AP014648">
    <property type="protein sequence ID" value="BAQ15509.1"/>
    <property type="molecule type" value="Genomic_DNA"/>
</dbReference>
<reference evidence="2 3" key="1">
    <citation type="submission" date="2014-09" db="EMBL/GenBank/DDBJ databases">
        <title>Genome sequencing of Methyloceanibacter caenitepidi Gela4.</title>
        <authorList>
            <person name="Takeuchi M."/>
            <person name="Susumu S."/>
            <person name="Kamagata Y."/>
            <person name="Oshima K."/>
            <person name="Hattori M."/>
            <person name="Iwasaki W."/>
        </authorList>
    </citation>
    <scope>NUCLEOTIDE SEQUENCE [LARGE SCALE GENOMIC DNA]</scope>
    <source>
        <strain evidence="2 3">Gela4</strain>
    </source>
</reference>
<dbReference type="InterPro" id="IPR002589">
    <property type="entry name" value="Macro_dom"/>
</dbReference>
<protein>
    <submittedName>
        <fullName evidence="2">Macro domain, possibly ADP-ribose binding module</fullName>
    </submittedName>
</protein>
<gene>
    <name evidence="2" type="ORF">GL4_0038</name>
</gene>
<dbReference type="SMART" id="SM00506">
    <property type="entry name" value="A1pp"/>
    <property type="match status" value="1"/>
</dbReference>
<dbReference type="Pfam" id="PF01661">
    <property type="entry name" value="Macro"/>
    <property type="match status" value="1"/>
</dbReference>
<feature type="domain" description="Macro" evidence="1">
    <location>
        <begin position="1"/>
        <end position="171"/>
    </location>
</feature>
<dbReference type="Gene3D" id="3.40.220.10">
    <property type="entry name" value="Leucine Aminopeptidase, subunit E, domain 1"/>
    <property type="match status" value="1"/>
</dbReference>
<dbReference type="STRING" id="1384459.GL4_0038"/>
<dbReference type="OrthoDB" id="6194521at2"/>
<dbReference type="AlphaFoldDB" id="A0A0A8K0I0"/>
<dbReference type="KEGG" id="mcg:GL4_0038"/>
<proteinExistence type="predicted"/>
<dbReference type="CDD" id="cd02908">
    <property type="entry name" value="Macro_OAADPr_deacetylase"/>
    <property type="match status" value="1"/>
</dbReference>
<evidence type="ECO:0000313" key="2">
    <source>
        <dbReference type="EMBL" id="BAQ15509.1"/>
    </source>
</evidence>
<dbReference type="SUPFAM" id="SSF52949">
    <property type="entry name" value="Macro domain-like"/>
    <property type="match status" value="1"/>
</dbReference>
<dbReference type="NCBIfam" id="NF001664">
    <property type="entry name" value="PRK00431.1-6"/>
    <property type="match status" value="1"/>
</dbReference>
<evidence type="ECO:0000313" key="3">
    <source>
        <dbReference type="Proteomes" id="UP000031643"/>
    </source>
</evidence>
<name>A0A0A8K0I0_9HYPH</name>
<dbReference type="RefSeq" id="WP_045363270.1">
    <property type="nucleotide sequence ID" value="NZ_AP014648.1"/>
</dbReference>
<dbReference type="GO" id="GO:0061463">
    <property type="term" value="F:O-acetyl-ADP-ribose deacetylase activity"/>
    <property type="evidence" value="ECO:0007669"/>
    <property type="project" value="TreeGrafter"/>
</dbReference>
<sequence>MEGRIAIIDADITTLDVDAIVNAANEALAPGGGVCGAIHRKAGPDLAVACAALGGCPTGESIITPGFNLPAPYVIHSVGPVWGGGESGEGAKLASCYRTALLLAAEKGLGSIAFPAISTGIYGFPSDRAALIAVRTVRETLPEVPGIARVVFCCFGGESRALHEAALAATANA</sequence>
<dbReference type="PROSITE" id="PS51154">
    <property type="entry name" value="MACRO"/>
    <property type="match status" value="1"/>
</dbReference>
<organism evidence="2 3">
    <name type="scientific">Methyloceanibacter caenitepidi</name>
    <dbReference type="NCBI Taxonomy" id="1384459"/>
    <lineage>
        <taxon>Bacteria</taxon>
        <taxon>Pseudomonadati</taxon>
        <taxon>Pseudomonadota</taxon>
        <taxon>Alphaproteobacteria</taxon>
        <taxon>Hyphomicrobiales</taxon>
        <taxon>Hyphomicrobiaceae</taxon>
        <taxon>Methyloceanibacter</taxon>
    </lineage>
</organism>
<keyword evidence="3" id="KW-1185">Reference proteome</keyword>
<accession>A0A0A8K0I0</accession>
<dbReference type="PANTHER" id="PTHR11106">
    <property type="entry name" value="GANGLIOSIDE INDUCED DIFFERENTIATION ASSOCIATED PROTEIN 2-RELATED"/>
    <property type="match status" value="1"/>
</dbReference>
<dbReference type="InterPro" id="IPR043472">
    <property type="entry name" value="Macro_dom-like"/>
</dbReference>